<protein>
    <recommendedName>
        <fullName evidence="4">Transmembrane protein</fullName>
    </recommendedName>
</protein>
<evidence type="ECO:0000313" key="3">
    <source>
        <dbReference type="Proteomes" id="UP000028864"/>
    </source>
</evidence>
<feature type="transmembrane region" description="Helical" evidence="1">
    <location>
        <begin position="57"/>
        <end position="73"/>
    </location>
</feature>
<dbReference type="AlphaFoldDB" id="A0AAV2WNA8"/>
<dbReference type="RefSeq" id="WP_138158170.1">
    <property type="nucleotide sequence ID" value="NZ_LK021339.1"/>
</dbReference>
<evidence type="ECO:0008006" key="4">
    <source>
        <dbReference type="Google" id="ProtNLM"/>
    </source>
</evidence>
<keyword evidence="1" id="KW-1133">Transmembrane helix</keyword>
<gene>
    <name evidence="2" type="ORF">BN1047_03493</name>
</gene>
<sequence>MTDTIRQLCRLLLDGDTVWGAVDIRPQRWGSTVYRIVLYPPGISAEERRRVRVWRGFYAWGTAWWLVVTAVLSGFTEPWFAVTLASLTTLLFGARAFRRAGSVRSKVRTADITVPLPNSDRALLALARQVQTVGTAMVRADRRLREGRITAADHEVIWHRAYEHMSPTNTISAIGRYGGVR</sequence>
<dbReference type="EMBL" id="LK021339">
    <property type="protein sequence ID" value="CDQ45595.1"/>
    <property type="molecule type" value="Genomic_DNA"/>
</dbReference>
<dbReference type="Pfam" id="PF20315">
    <property type="entry name" value="DUF6611"/>
    <property type="match status" value="1"/>
</dbReference>
<feature type="transmembrane region" description="Helical" evidence="1">
    <location>
        <begin position="79"/>
        <end position="97"/>
    </location>
</feature>
<proteinExistence type="predicted"/>
<accession>A0AAV2WNA8</accession>
<reference evidence="2" key="2">
    <citation type="submission" date="2015-09" db="EMBL/GenBank/DDBJ databases">
        <title>Draft genome sequence of Mycobacterium neoaurum DSM 44074.</title>
        <authorList>
            <person name="Croce O."/>
            <person name="Robert C."/>
            <person name="Raoult D."/>
            <person name="Drancourt M."/>
        </authorList>
    </citation>
    <scope>NUCLEOTIDE SEQUENCE</scope>
    <source>
        <strain evidence="2">DSM 44074</strain>
    </source>
</reference>
<organism evidence="2 3">
    <name type="scientific">Mycolicibacterium neoaurum</name>
    <name type="common">Mycobacterium neoaurum</name>
    <dbReference type="NCBI Taxonomy" id="1795"/>
    <lineage>
        <taxon>Bacteria</taxon>
        <taxon>Bacillati</taxon>
        <taxon>Actinomycetota</taxon>
        <taxon>Actinomycetes</taxon>
        <taxon>Mycobacteriales</taxon>
        <taxon>Mycobacteriaceae</taxon>
        <taxon>Mycolicibacterium</taxon>
    </lineage>
</organism>
<keyword evidence="1" id="KW-0812">Transmembrane</keyword>
<evidence type="ECO:0000313" key="2">
    <source>
        <dbReference type="EMBL" id="CDQ45595.1"/>
    </source>
</evidence>
<dbReference type="InterPro" id="IPR046719">
    <property type="entry name" value="DUF6611"/>
</dbReference>
<evidence type="ECO:0000256" key="1">
    <source>
        <dbReference type="SAM" id="Phobius"/>
    </source>
</evidence>
<name>A0AAV2WNA8_MYCNE</name>
<dbReference type="Proteomes" id="UP000028864">
    <property type="component" value="Unassembled WGS sequence"/>
</dbReference>
<keyword evidence="1" id="KW-0472">Membrane</keyword>
<reference evidence="2" key="1">
    <citation type="submission" date="2014-05" db="EMBL/GenBank/DDBJ databases">
        <authorList>
            <person name="Urmite Genomes"/>
        </authorList>
    </citation>
    <scope>NUCLEOTIDE SEQUENCE</scope>
    <source>
        <strain evidence="2">DSM 44074</strain>
    </source>
</reference>